<name>A0AAW8DQM1_9BURK</name>
<evidence type="ECO:0000313" key="1">
    <source>
        <dbReference type="EMBL" id="MDP9921838.1"/>
    </source>
</evidence>
<evidence type="ECO:0000313" key="2">
    <source>
        <dbReference type="Proteomes" id="UP001244295"/>
    </source>
</evidence>
<proteinExistence type="predicted"/>
<dbReference type="Proteomes" id="UP001244295">
    <property type="component" value="Unassembled WGS sequence"/>
</dbReference>
<comment type="caution">
    <text evidence="1">The sequence shown here is derived from an EMBL/GenBank/DDBJ whole genome shotgun (WGS) entry which is preliminary data.</text>
</comment>
<gene>
    <name evidence="1" type="ORF">J2W25_000853</name>
</gene>
<dbReference type="EMBL" id="JAUSRR010000002">
    <property type="protein sequence ID" value="MDP9921838.1"/>
    <property type="molecule type" value="Genomic_DNA"/>
</dbReference>
<dbReference type="RefSeq" id="WP_307635831.1">
    <property type="nucleotide sequence ID" value="NZ_JAUSRR010000002.1"/>
</dbReference>
<accession>A0AAW8DQM1</accession>
<sequence>MPTFSIYAHEVLVGYSSLELGDPPMGVAFGIFRPASGYSNIRAECISNHADQTHLALTVRTEDQTVLICSGVGIMDCDDGPDSIEVNVLGISYPAYETLFPEHVAAYERQWN</sequence>
<reference evidence="1" key="1">
    <citation type="submission" date="2023-07" db="EMBL/GenBank/DDBJ databases">
        <title>Sorghum-associated microbial communities from plants grown in Nebraska, USA.</title>
        <authorList>
            <person name="Schachtman D."/>
        </authorList>
    </citation>
    <scope>NUCLEOTIDE SEQUENCE</scope>
    <source>
        <strain evidence="1">DS2795</strain>
    </source>
</reference>
<organism evidence="1 2">
    <name type="scientific">Variovorax boronicumulans</name>
    <dbReference type="NCBI Taxonomy" id="436515"/>
    <lineage>
        <taxon>Bacteria</taxon>
        <taxon>Pseudomonadati</taxon>
        <taxon>Pseudomonadota</taxon>
        <taxon>Betaproteobacteria</taxon>
        <taxon>Burkholderiales</taxon>
        <taxon>Comamonadaceae</taxon>
        <taxon>Variovorax</taxon>
    </lineage>
</organism>
<dbReference type="AlphaFoldDB" id="A0AAW8DQM1"/>
<protein>
    <submittedName>
        <fullName evidence="1">Uncharacterized protein</fullName>
    </submittedName>
</protein>